<evidence type="ECO:0000313" key="2">
    <source>
        <dbReference type="EMBL" id="SNX46409.1"/>
    </source>
</evidence>
<dbReference type="PANTHER" id="PTHR43798:SF33">
    <property type="entry name" value="HYDROLASE, PUTATIVE (AFU_ORTHOLOGUE AFUA_2G14860)-RELATED"/>
    <property type="match status" value="1"/>
</dbReference>
<dbReference type="InterPro" id="IPR029058">
    <property type="entry name" value="AB_hydrolase_fold"/>
</dbReference>
<sequence length="275" mass="30572">MMTLIEKLAHYPVKTVSLNGVQQGYRESGEGPYLVLLHGISSGSGSWINQLEQLSHHYHVIAWDAPGYGLSDCLNNSQPSAKDYAERLKGLLDVLGADQVVLVGHSLGAMQASAFAYAYPERVKQLVIANVAQGYQRHSEQEKAKVFAKRPQLLAKLGAYGLAKARGPHMLYQHEPQALTLITSVMEKLRLEGFTQASYLLAYDEIRNYIKDLKVPCVVIAAKQDEITPPENIRRLVQEMATQQFLQINQAGHLSYLDQPEQFNQIILSAQSATL</sequence>
<dbReference type="PRINTS" id="PR00111">
    <property type="entry name" value="ABHYDROLASE"/>
</dbReference>
<organism evidence="2 3">
    <name type="scientific">Acinetobacter puyangensis</name>
    <dbReference type="NCBI Taxonomy" id="1096779"/>
    <lineage>
        <taxon>Bacteria</taxon>
        <taxon>Pseudomonadati</taxon>
        <taxon>Pseudomonadota</taxon>
        <taxon>Gammaproteobacteria</taxon>
        <taxon>Moraxellales</taxon>
        <taxon>Moraxellaceae</taxon>
        <taxon>Acinetobacter</taxon>
    </lineage>
</organism>
<protein>
    <submittedName>
        <fullName evidence="2">Pimeloyl-ACP methyl ester carboxylesterase</fullName>
    </submittedName>
</protein>
<dbReference type="Gene3D" id="3.40.50.1820">
    <property type="entry name" value="alpha/beta hydrolase"/>
    <property type="match status" value="1"/>
</dbReference>
<reference evidence="3" key="1">
    <citation type="submission" date="2016-09" db="EMBL/GenBank/DDBJ databases">
        <authorList>
            <person name="Varghese N."/>
            <person name="Submissions S."/>
        </authorList>
    </citation>
    <scope>NUCLEOTIDE SEQUENCE [LARGE SCALE GENOMIC DNA]</scope>
    <source>
        <strain evidence="3">ANC 4466</strain>
    </source>
</reference>
<dbReference type="EMBL" id="OANT01000011">
    <property type="protein sequence ID" value="SNX46409.1"/>
    <property type="molecule type" value="Genomic_DNA"/>
</dbReference>
<dbReference type="Proteomes" id="UP000219042">
    <property type="component" value="Unassembled WGS sequence"/>
</dbReference>
<dbReference type="PANTHER" id="PTHR43798">
    <property type="entry name" value="MONOACYLGLYCEROL LIPASE"/>
    <property type="match status" value="1"/>
</dbReference>
<evidence type="ECO:0000259" key="1">
    <source>
        <dbReference type="Pfam" id="PF12697"/>
    </source>
</evidence>
<proteinExistence type="predicted"/>
<dbReference type="AlphaFoldDB" id="A0A240EDZ6"/>
<accession>A0A240EDZ6</accession>
<feature type="domain" description="AB hydrolase-1" evidence="1">
    <location>
        <begin position="34"/>
        <end position="265"/>
    </location>
</feature>
<keyword evidence="3" id="KW-1185">Reference proteome</keyword>
<dbReference type="SUPFAM" id="SSF53474">
    <property type="entry name" value="alpha/beta-Hydrolases"/>
    <property type="match status" value="1"/>
</dbReference>
<evidence type="ECO:0000313" key="3">
    <source>
        <dbReference type="Proteomes" id="UP000219042"/>
    </source>
</evidence>
<dbReference type="GO" id="GO:0016020">
    <property type="term" value="C:membrane"/>
    <property type="evidence" value="ECO:0007669"/>
    <property type="project" value="TreeGrafter"/>
</dbReference>
<dbReference type="RefSeq" id="WP_097080152.1">
    <property type="nucleotide sequence ID" value="NZ_BAABHT010000004.1"/>
</dbReference>
<dbReference type="InterPro" id="IPR050266">
    <property type="entry name" value="AB_hydrolase_sf"/>
</dbReference>
<gene>
    <name evidence="2" type="ORF">SAMN05421731_11158</name>
</gene>
<dbReference type="OrthoDB" id="9780765at2"/>
<dbReference type="InterPro" id="IPR000073">
    <property type="entry name" value="AB_hydrolase_1"/>
</dbReference>
<dbReference type="Pfam" id="PF12697">
    <property type="entry name" value="Abhydrolase_6"/>
    <property type="match status" value="1"/>
</dbReference>
<name>A0A240EDZ6_9GAMM</name>